<dbReference type="Proteomes" id="UP000015101">
    <property type="component" value="Unassembled WGS sequence"/>
</dbReference>
<accession>T1F3S8</accession>
<evidence type="ECO:0000256" key="1">
    <source>
        <dbReference type="ARBA" id="ARBA00023125"/>
    </source>
</evidence>
<keyword evidence="1 2" id="KW-0238">DNA-binding</keyword>
<dbReference type="EMBL" id="AMQM01003776">
    <property type="status" value="NOT_ANNOTATED_CDS"/>
    <property type="molecule type" value="Genomic_DNA"/>
</dbReference>
<evidence type="ECO:0000256" key="2">
    <source>
        <dbReference type="PROSITE-ProRule" id="PRU00089"/>
    </source>
</evidence>
<feature type="region of interest" description="Disordered" evidence="3">
    <location>
        <begin position="771"/>
        <end position="821"/>
    </location>
</feature>
<sequence>MLTPADWLKKSRNGWLTNEKEGHVGMVTKSGRPITEEDYWQVIMLTSSSGEIVVVGRGLIGFKLVYKLELEVFSVNLAPVTTTRGGFILENLPREFSGARNKFKFNFSVQNIVRRIAKSSVRVTDFLINHILNNNTKNINNSNDKIMANNNKNYSYNNNNTNITIANSSYDHIDTDNINNSMNGNNTSNKNVTDNNYATGNDLDFININFGDINSPNTNAVDIDFFSRIIEGDDINNINDISDNNDGENVTFNNNYSNNSNSSNNSSNNVKIVNNNNTNNNITDINTNSVTYNTTNTTSVNNIPSNTADINTYNNITSNNITNTYNITNNNSTDINTYNNIPNNNILNNTTDFNAYNNFSNNNTANANNITNTYNITNNNTNNGEVFNAYNSTTSNDINSTNNSANNNDANNAKTRLKKKYRTKQEALTLLIIEAINSCQQGLAVADIYSYISQKDSNYPASDQTWHQNVRFSLTHNKYFYKSNLSRSNGRGRLWLFDPVRYNQGKEEVKERRRQRMADLNQKVRGHQLSNRMDDSTSSEASSTFRSLSQVQSPSPATVTNYTAPVNKGSCISHNNTSQNTSDNGSNNNIGYNNIGYCNSNNFSNNTNNNNNNFSSTSNNTNNSNYNSINTNDSSSIGHIGNNIGNNTNYIRNSGNNVSNIGGDNTQLLTQTSCRNHNRNTNIGNTINLYQQQNVYPTNNYHSFNHLTPCATTNHFTTSRFSAATTRSAATLQGHCFDALEQTFDCNTPNYFPMATSSSSQAAFYNRQQYEQLQQQRRRLQQRPQHQPYLQYQRQQRWQPQRNMTSSTYDNQSTTMNSSDGYASYGNWNTTTTYARDVAPPQMNSATYLATSEPSGPPSNHMNSYSYNYPQPSQRYVTNQHQVLPDQDQFTQRSSSHPTFAGTSVKRPNTSMDTTTYPPNKRWCGPSQFYPDPDDFNNY</sequence>
<dbReference type="InterPro" id="IPR036388">
    <property type="entry name" value="WH-like_DNA-bd_sf"/>
</dbReference>
<reference evidence="6" key="3">
    <citation type="submission" date="2015-06" db="UniProtKB">
        <authorList>
            <consortium name="EnsemblMetazoa"/>
        </authorList>
    </citation>
    <scope>IDENTIFICATION</scope>
</reference>
<evidence type="ECO:0000313" key="7">
    <source>
        <dbReference type="Proteomes" id="UP000015101"/>
    </source>
</evidence>
<evidence type="ECO:0000256" key="3">
    <source>
        <dbReference type="SAM" id="MobiDB-lite"/>
    </source>
</evidence>
<feature type="compositionally biased region" description="Low complexity" evidence="3">
    <location>
        <begin position="536"/>
        <end position="549"/>
    </location>
</feature>
<dbReference type="PROSITE" id="PS50039">
    <property type="entry name" value="FORK_HEAD_3"/>
    <property type="match status" value="1"/>
</dbReference>
<dbReference type="SMART" id="SM00339">
    <property type="entry name" value="FH"/>
    <property type="match status" value="1"/>
</dbReference>
<dbReference type="GeneID" id="20203477"/>
<reference evidence="7" key="1">
    <citation type="submission" date="2012-12" db="EMBL/GenBank/DDBJ databases">
        <authorList>
            <person name="Hellsten U."/>
            <person name="Grimwood J."/>
            <person name="Chapman J.A."/>
            <person name="Shapiro H."/>
            <person name="Aerts A."/>
            <person name="Otillar R.P."/>
            <person name="Terry A.Y."/>
            <person name="Boore J.L."/>
            <person name="Simakov O."/>
            <person name="Marletaz F."/>
            <person name="Cho S.-J."/>
            <person name="Edsinger-Gonzales E."/>
            <person name="Havlak P."/>
            <person name="Kuo D.-H."/>
            <person name="Larsson T."/>
            <person name="Lv J."/>
            <person name="Arendt D."/>
            <person name="Savage R."/>
            <person name="Osoegawa K."/>
            <person name="de Jong P."/>
            <person name="Lindberg D.R."/>
            <person name="Seaver E.C."/>
            <person name="Weisblat D.A."/>
            <person name="Putnam N.H."/>
            <person name="Grigoriev I.V."/>
            <person name="Rokhsar D.S."/>
        </authorList>
    </citation>
    <scope>NUCLEOTIDE SEQUENCE</scope>
</reference>
<comment type="subcellular location">
    <subcellularLocation>
        <location evidence="2">Nucleus</location>
    </subcellularLocation>
</comment>
<dbReference type="InParanoid" id="T1F3S8"/>
<dbReference type="STRING" id="6412.T1F3S8"/>
<evidence type="ECO:0000259" key="4">
    <source>
        <dbReference type="PROSITE" id="PS50039"/>
    </source>
</evidence>
<dbReference type="EMBL" id="KB096275">
    <property type="protein sequence ID" value="ESO07036.1"/>
    <property type="molecule type" value="Genomic_DNA"/>
</dbReference>
<feature type="compositionally biased region" description="Polar residues" evidence="3">
    <location>
        <begin position="890"/>
        <end position="918"/>
    </location>
</feature>
<dbReference type="SUPFAM" id="SSF46785">
    <property type="entry name" value="Winged helix' DNA-binding domain"/>
    <property type="match status" value="1"/>
</dbReference>
<feature type="region of interest" description="Disordered" evidence="3">
    <location>
        <begin position="890"/>
        <end position="939"/>
    </location>
</feature>
<dbReference type="KEGG" id="hro:HELRODRAFT_171079"/>
<protein>
    <recommendedName>
        <fullName evidence="4">Fork-head domain-containing protein</fullName>
    </recommendedName>
</protein>
<feature type="DNA-binding region" description="Fork-head" evidence="2">
    <location>
        <begin position="419"/>
        <end position="516"/>
    </location>
</feature>
<dbReference type="InterPro" id="IPR036390">
    <property type="entry name" value="WH_DNA-bd_sf"/>
</dbReference>
<dbReference type="CTD" id="20203477"/>
<dbReference type="RefSeq" id="XP_009015132.1">
    <property type="nucleotide sequence ID" value="XM_009016884.1"/>
</dbReference>
<dbReference type="GO" id="GO:0005634">
    <property type="term" value="C:nucleus"/>
    <property type="evidence" value="ECO:0007669"/>
    <property type="project" value="UniProtKB-SubCell"/>
</dbReference>
<proteinExistence type="predicted"/>
<dbReference type="AlphaFoldDB" id="T1F3S8"/>
<keyword evidence="7" id="KW-1185">Reference proteome</keyword>
<keyword evidence="2" id="KW-0539">Nucleus</keyword>
<dbReference type="InterPro" id="IPR001766">
    <property type="entry name" value="Fork_head_dom"/>
</dbReference>
<feature type="compositionally biased region" description="Low complexity" evidence="3">
    <location>
        <begin position="782"/>
        <end position="802"/>
    </location>
</feature>
<organism evidence="6 7">
    <name type="scientific">Helobdella robusta</name>
    <name type="common">Californian leech</name>
    <dbReference type="NCBI Taxonomy" id="6412"/>
    <lineage>
        <taxon>Eukaryota</taxon>
        <taxon>Metazoa</taxon>
        <taxon>Spiralia</taxon>
        <taxon>Lophotrochozoa</taxon>
        <taxon>Annelida</taxon>
        <taxon>Clitellata</taxon>
        <taxon>Hirudinea</taxon>
        <taxon>Rhynchobdellida</taxon>
        <taxon>Glossiphoniidae</taxon>
        <taxon>Helobdella</taxon>
    </lineage>
</organism>
<gene>
    <name evidence="6" type="primary">20203477</name>
    <name evidence="5" type="ORF">HELRODRAFT_171079</name>
</gene>
<feature type="domain" description="Fork-head" evidence="4">
    <location>
        <begin position="419"/>
        <end position="516"/>
    </location>
</feature>
<dbReference type="GO" id="GO:0043565">
    <property type="term" value="F:sequence-specific DNA binding"/>
    <property type="evidence" value="ECO:0007669"/>
    <property type="project" value="InterPro"/>
</dbReference>
<reference evidence="5 7" key="2">
    <citation type="journal article" date="2013" name="Nature">
        <title>Insights into bilaterian evolution from three spiralian genomes.</title>
        <authorList>
            <person name="Simakov O."/>
            <person name="Marletaz F."/>
            <person name="Cho S.J."/>
            <person name="Edsinger-Gonzales E."/>
            <person name="Havlak P."/>
            <person name="Hellsten U."/>
            <person name="Kuo D.H."/>
            <person name="Larsson T."/>
            <person name="Lv J."/>
            <person name="Arendt D."/>
            <person name="Savage R."/>
            <person name="Osoegawa K."/>
            <person name="de Jong P."/>
            <person name="Grimwood J."/>
            <person name="Chapman J.A."/>
            <person name="Shapiro H."/>
            <person name="Aerts A."/>
            <person name="Otillar R.P."/>
            <person name="Terry A.Y."/>
            <person name="Boore J.L."/>
            <person name="Grigoriev I.V."/>
            <person name="Lindberg D.R."/>
            <person name="Seaver E.C."/>
            <person name="Weisblat D.A."/>
            <person name="Putnam N.H."/>
            <person name="Rokhsar D.S."/>
        </authorList>
    </citation>
    <scope>NUCLEOTIDE SEQUENCE</scope>
</reference>
<evidence type="ECO:0000313" key="5">
    <source>
        <dbReference type="EMBL" id="ESO07036.1"/>
    </source>
</evidence>
<feature type="compositionally biased region" description="Polar residues" evidence="3">
    <location>
        <begin position="550"/>
        <end position="562"/>
    </location>
</feature>
<name>T1F3S8_HELRO</name>
<feature type="region of interest" description="Disordered" evidence="3">
    <location>
        <begin position="507"/>
        <end position="562"/>
    </location>
</feature>
<dbReference type="HOGENOM" id="CLU_312446_0_0_1"/>
<feature type="compositionally biased region" description="Polar residues" evidence="3">
    <location>
        <begin position="803"/>
        <end position="821"/>
    </location>
</feature>
<dbReference type="GO" id="GO:0003700">
    <property type="term" value="F:DNA-binding transcription factor activity"/>
    <property type="evidence" value="ECO:0007669"/>
    <property type="project" value="InterPro"/>
</dbReference>
<dbReference type="Gene3D" id="1.10.10.10">
    <property type="entry name" value="Winged helix-like DNA-binding domain superfamily/Winged helix DNA-binding domain"/>
    <property type="match status" value="1"/>
</dbReference>
<dbReference type="EnsemblMetazoa" id="HelroT171079">
    <property type="protein sequence ID" value="HelroP171079"/>
    <property type="gene ID" value="HelroG171079"/>
</dbReference>
<evidence type="ECO:0000313" key="6">
    <source>
        <dbReference type="EnsemblMetazoa" id="HelroP171079"/>
    </source>
</evidence>